<dbReference type="Proteomes" id="UP000592180">
    <property type="component" value="Unassembled WGS sequence"/>
</dbReference>
<evidence type="ECO:0000313" key="2">
    <source>
        <dbReference type="Proteomes" id="UP000592180"/>
    </source>
</evidence>
<dbReference type="EMBL" id="JACHLE010000001">
    <property type="protein sequence ID" value="MBB4805734.1"/>
    <property type="molecule type" value="Genomic_DNA"/>
</dbReference>
<name>A0A840KD81_9FLAO</name>
<protein>
    <submittedName>
        <fullName evidence="1">Uncharacterized protein</fullName>
    </submittedName>
</protein>
<organism evidence="1 2">
    <name type="scientific">Chryseobacterium defluvii</name>
    <dbReference type="NCBI Taxonomy" id="160396"/>
    <lineage>
        <taxon>Bacteria</taxon>
        <taxon>Pseudomonadati</taxon>
        <taxon>Bacteroidota</taxon>
        <taxon>Flavobacteriia</taxon>
        <taxon>Flavobacteriales</taxon>
        <taxon>Weeksellaceae</taxon>
        <taxon>Chryseobacterium group</taxon>
        <taxon>Chryseobacterium</taxon>
    </lineage>
</organism>
<keyword evidence="2" id="KW-1185">Reference proteome</keyword>
<sequence length="143" mass="16203">MAVSTSQIEMIPVSSIAMVKVIKGTFPAGMGSLNGAIAIYTRHGNMAPEIKSQDKLSGLKQYTFKGYDKEIPFNNSVYINPDFKNIPKDSRSTLYWNPYLETQPNEPATIQFYNNDDAKNYKVIIMGFDRSNDIPVYYDEILE</sequence>
<proteinExistence type="predicted"/>
<evidence type="ECO:0000313" key="1">
    <source>
        <dbReference type="EMBL" id="MBB4805734.1"/>
    </source>
</evidence>
<accession>A0A840KD81</accession>
<comment type="caution">
    <text evidence="1">The sequence shown here is derived from an EMBL/GenBank/DDBJ whole genome shotgun (WGS) entry which is preliminary data.</text>
</comment>
<gene>
    <name evidence="1" type="ORF">HNP38_001006</name>
</gene>
<dbReference type="AlphaFoldDB" id="A0A840KD81"/>
<reference evidence="1 2" key="1">
    <citation type="submission" date="2020-08" db="EMBL/GenBank/DDBJ databases">
        <title>Functional genomics of gut bacteria from endangered species of beetles.</title>
        <authorList>
            <person name="Carlos-Shanley C."/>
        </authorList>
    </citation>
    <scope>NUCLEOTIDE SEQUENCE [LARGE SCALE GENOMIC DNA]</scope>
    <source>
        <strain evidence="1 2">S00151</strain>
    </source>
</reference>